<reference evidence="1" key="1">
    <citation type="journal article" date="2014" name="Int. J. Syst. Evol. Microbiol.">
        <title>Complete genome sequence of Corynebacterium casei LMG S-19264T (=DSM 44701T), isolated from a smear-ripened cheese.</title>
        <authorList>
            <consortium name="US DOE Joint Genome Institute (JGI-PGF)"/>
            <person name="Walter F."/>
            <person name="Albersmeier A."/>
            <person name="Kalinowski J."/>
            <person name="Ruckert C."/>
        </authorList>
    </citation>
    <scope>NUCLEOTIDE SEQUENCE</scope>
    <source>
        <strain evidence="1">CGMCC 1.12777</strain>
    </source>
</reference>
<proteinExistence type="predicted"/>
<dbReference type="Proteomes" id="UP000656813">
    <property type="component" value="Unassembled WGS sequence"/>
</dbReference>
<reference evidence="1" key="2">
    <citation type="submission" date="2020-09" db="EMBL/GenBank/DDBJ databases">
        <authorList>
            <person name="Sun Q."/>
            <person name="Zhou Y."/>
        </authorList>
    </citation>
    <scope>NUCLEOTIDE SEQUENCE</scope>
    <source>
        <strain evidence="1">CGMCC 1.12777</strain>
    </source>
</reference>
<dbReference type="EMBL" id="BMFV01000035">
    <property type="protein sequence ID" value="GGH86883.1"/>
    <property type="molecule type" value="Genomic_DNA"/>
</dbReference>
<sequence>MEVMDKEYLVEVKRDDGWHGVLPIYTAQEDFLSDYIWFTIYSRDDLCRLLEYQGHPIRLKKPHYFPDHLLDEENDDVLLFEEVLEISEWRYIDGRFVASSKKCKEFIR</sequence>
<accession>A0A8J2ZZ39</accession>
<protein>
    <submittedName>
        <fullName evidence="1">Uncharacterized protein</fullName>
    </submittedName>
</protein>
<evidence type="ECO:0000313" key="2">
    <source>
        <dbReference type="Proteomes" id="UP000656813"/>
    </source>
</evidence>
<organism evidence="1 2">
    <name type="scientific">Pullulanibacillus pueri</name>
    <dbReference type="NCBI Taxonomy" id="1437324"/>
    <lineage>
        <taxon>Bacteria</taxon>
        <taxon>Bacillati</taxon>
        <taxon>Bacillota</taxon>
        <taxon>Bacilli</taxon>
        <taxon>Bacillales</taxon>
        <taxon>Sporolactobacillaceae</taxon>
        <taxon>Pullulanibacillus</taxon>
    </lineage>
</organism>
<dbReference type="AlphaFoldDB" id="A0A8J2ZZ39"/>
<name>A0A8J2ZZ39_9BACL</name>
<evidence type="ECO:0000313" key="1">
    <source>
        <dbReference type="EMBL" id="GGH86883.1"/>
    </source>
</evidence>
<gene>
    <name evidence="1" type="ORF">GCM10007096_35620</name>
</gene>
<comment type="caution">
    <text evidence="1">The sequence shown here is derived from an EMBL/GenBank/DDBJ whole genome shotgun (WGS) entry which is preliminary data.</text>
</comment>
<keyword evidence="2" id="KW-1185">Reference proteome</keyword>
<dbReference type="RefSeq" id="WP_188498737.1">
    <property type="nucleotide sequence ID" value="NZ_BMFV01000035.1"/>
</dbReference>